<protein>
    <submittedName>
        <fullName evidence="1">Uncharacterized protein</fullName>
    </submittedName>
</protein>
<dbReference type="RefSeq" id="WP_387899291.1">
    <property type="nucleotide sequence ID" value="NZ_JBIAPK010000016.1"/>
</dbReference>
<sequence>MSGDGVEEARVRTAVAAHARRRAWAEAEAVLTAVLGDLEVRRIGALVEEEERRAGAELEGELQVFRDRYAYAVRTGDAALLAGGRAGKHGRWGRICVLSAGHEERVRHWGTAPEGPVAWIGSAPDDD</sequence>
<keyword evidence="2" id="KW-1185">Reference proteome</keyword>
<dbReference type="Proteomes" id="UP001601976">
    <property type="component" value="Unassembled WGS sequence"/>
</dbReference>
<comment type="caution">
    <text evidence="1">The sequence shown here is derived from an EMBL/GenBank/DDBJ whole genome shotgun (WGS) entry which is preliminary data.</text>
</comment>
<proteinExistence type="predicted"/>
<evidence type="ECO:0000313" key="2">
    <source>
        <dbReference type="Proteomes" id="UP001601976"/>
    </source>
</evidence>
<evidence type="ECO:0000313" key="1">
    <source>
        <dbReference type="EMBL" id="MFF3343544.1"/>
    </source>
</evidence>
<organism evidence="1 2">
    <name type="scientific">Streptomyces flavidovirens</name>
    <dbReference type="NCBI Taxonomy" id="67298"/>
    <lineage>
        <taxon>Bacteria</taxon>
        <taxon>Bacillati</taxon>
        <taxon>Actinomycetota</taxon>
        <taxon>Actinomycetes</taxon>
        <taxon>Kitasatosporales</taxon>
        <taxon>Streptomycetaceae</taxon>
        <taxon>Streptomyces</taxon>
    </lineage>
</organism>
<dbReference type="EMBL" id="JBIAPK010000016">
    <property type="protein sequence ID" value="MFF3343544.1"/>
    <property type="molecule type" value="Genomic_DNA"/>
</dbReference>
<gene>
    <name evidence="1" type="ORF">ACFYWW_33425</name>
</gene>
<accession>A0ABW6RPP1</accession>
<reference evidence="1 2" key="1">
    <citation type="submission" date="2024-10" db="EMBL/GenBank/DDBJ databases">
        <title>The Natural Products Discovery Center: Release of the First 8490 Sequenced Strains for Exploring Actinobacteria Biosynthetic Diversity.</title>
        <authorList>
            <person name="Kalkreuter E."/>
            <person name="Kautsar S.A."/>
            <person name="Yang D."/>
            <person name="Bader C.D."/>
            <person name="Teijaro C.N."/>
            <person name="Fluegel L."/>
            <person name="Davis C.M."/>
            <person name="Simpson J.R."/>
            <person name="Lauterbach L."/>
            <person name="Steele A.D."/>
            <person name="Gui C."/>
            <person name="Meng S."/>
            <person name="Li G."/>
            <person name="Viehrig K."/>
            <person name="Ye F."/>
            <person name="Su P."/>
            <person name="Kiefer A.F."/>
            <person name="Nichols A."/>
            <person name="Cepeda A.J."/>
            <person name="Yan W."/>
            <person name="Fan B."/>
            <person name="Jiang Y."/>
            <person name="Adhikari A."/>
            <person name="Zheng C.-J."/>
            <person name="Schuster L."/>
            <person name="Cowan T.M."/>
            <person name="Smanski M.J."/>
            <person name="Chevrette M.G."/>
            <person name="De Carvalho L.P.S."/>
            <person name="Shen B."/>
        </authorList>
    </citation>
    <scope>NUCLEOTIDE SEQUENCE [LARGE SCALE GENOMIC DNA]</scope>
    <source>
        <strain evidence="1 2">NPDC003029</strain>
    </source>
</reference>
<name>A0ABW6RPP1_9ACTN</name>